<keyword evidence="2" id="KW-1185">Reference proteome</keyword>
<keyword evidence="1" id="KW-0808">Transferase</keyword>
<organism evidence="1 2">
    <name type="scientific">Muribaculum caecicola</name>
    <dbReference type="NCBI Taxonomy" id="3038144"/>
    <lineage>
        <taxon>Bacteria</taxon>
        <taxon>Pseudomonadati</taxon>
        <taxon>Bacteroidota</taxon>
        <taxon>Bacteroidia</taxon>
        <taxon>Bacteroidales</taxon>
        <taxon>Muribaculaceae</taxon>
        <taxon>Muribaculum</taxon>
    </lineage>
</organism>
<dbReference type="EC" id="2.7.7.7" evidence="1"/>
<evidence type="ECO:0000313" key="1">
    <source>
        <dbReference type="EMBL" id="THG43048.1"/>
    </source>
</evidence>
<gene>
    <name evidence="1" type="primary">dnaX</name>
    <name evidence="1" type="ORF">E5990_10470</name>
</gene>
<proteinExistence type="predicted"/>
<name>A0AC61S3V9_9BACT</name>
<comment type="caution">
    <text evidence="1">The sequence shown here is derived from an EMBL/GenBank/DDBJ whole genome shotgun (WGS) entry which is preliminary data.</text>
</comment>
<reference evidence="1" key="1">
    <citation type="submission" date="2019-04" db="EMBL/GenBank/DDBJ databases">
        <title>Microbes associate with the intestines of laboratory mice.</title>
        <authorList>
            <person name="Navarre W."/>
            <person name="Wong E."/>
            <person name="Huang K.C."/>
            <person name="Tropini C."/>
            <person name="Ng K."/>
            <person name="Yu B."/>
        </authorList>
    </citation>
    <scope>NUCLEOTIDE SEQUENCE</scope>
    <source>
        <strain evidence="1">NM86_A22</strain>
    </source>
</reference>
<dbReference type="Proteomes" id="UP000305401">
    <property type="component" value="Unassembled WGS sequence"/>
</dbReference>
<accession>A0AC61S3V9</accession>
<dbReference type="EMBL" id="SSTG01000196">
    <property type="protein sequence ID" value="THG43048.1"/>
    <property type="molecule type" value="Genomic_DNA"/>
</dbReference>
<evidence type="ECO:0000313" key="2">
    <source>
        <dbReference type="Proteomes" id="UP000305401"/>
    </source>
</evidence>
<protein>
    <submittedName>
        <fullName evidence="1">DNA polymerase III subunit gamma/tau</fullName>
        <ecNumber evidence="1">2.7.7.7</ecNumber>
    </submittedName>
</protein>
<sequence length="575" mass="63272">MENYIVSARKYRPATFASVVGQKALTTTLLNSITKNRLAHAYLFTGSRGVGKTSCARIFAKTINCQHRTPAGEACNECQSCIEFNRGTSLNIVELDAASNNGVDDIRSLTEQVQVPPINAQYRVFIVDEVHMLSPAAFNAFLKTLEEPPSYVIFILATTEKHKIIPTILSRCQIYDFSRITIQDIVDHLGYVASQENITVESAALNVIARKADGAMRDALSIFDQVAASTSGNVTYAATIDNLNILDYEYYDRLVESFLAANVPEALLIYKEIRDKGFDSQFFINGLAQHFRDLMVARDPKTIQLLEAADNARNAMAKVAEKCTPQFLYKAMDLCNSADLNYRAATNKQFLVELTLIKLCQQLSPSPNTDGAGEGLLRPIASTSGHAPSAPASPTVPAPVPAQKNIPVTPVSIPQPKTRNVKGHRLTSFSINSNPAETPENKQAETSGKTAVNNSEFSDEQLNTAWTEFIQSHPTEHLLRNAMRNCTLTRSPQNHASIIATVESEAIRDALQQGLLELTTDLRSKLKNDQISLDIDLNKSQASVTSLTDAEAYALMRKNNPYLNTLIADLRLTMI</sequence>
<keyword evidence="1" id="KW-0548">Nucleotidyltransferase</keyword>